<dbReference type="STRING" id="573063.Metin_0509"/>
<dbReference type="EMBL" id="CP002009">
    <property type="protein sequence ID" value="ADG13179.1"/>
    <property type="molecule type" value="Genomic_DNA"/>
</dbReference>
<name>D5VRH6_METIM</name>
<organism evidence="1 2">
    <name type="scientific">Methanocaldococcus infernus (strain DSM 11812 / JCM 15783 / ME)</name>
    <dbReference type="NCBI Taxonomy" id="573063"/>
    <lineage>
        <taxon>Archaea</taxon>
        <taxon>Methanobacteriati</taxon>
        <taxon>Methanobacteriota</taxon>
        <taxon>Methanomada group</taxon>
        <taxon>Methanococci</taxon>
        <taxon>Methanococcales</taxon>
        <taxon>Methanocaldococcaceae</taxon>
        <taxon>Methanocaldococcus</taxon>
    </lineage>
</organism>
<reference evidence="1" key="1">
    <citation type="submission" date="2010-04" db="EMBL/GenBank/DDBJ databases">
        <title>Complete sequence of Methanocaldococcus infernus ME.</title>
        <authorList>
            <consortium name="US DOE Joint Genome Institute"/>
            <person name="Lucas S."/>
            <person name="Copeland A."/>
            <person name="Lapidus A."/>
            <person name="Cheng J.-F."/>
            <person name="Bruce D."/>
            <person name="Goodwin L."/>
            <person name="Pitluck S."/>
            <person name="Munk A.C."/>
            <person name="Detter J.C."/>
            <person name="Han C."/>
            <person name="Tapia R."/>
            <person name="Land M."/>
            <person name="Hauser L."/>
            <person name="Kyrpides N."/>
            <person name="Mikhailova N."/>
            <person name="Sieprawska-Lupa M."/>
            <person name="Whitman W.B."/>
            <person name="Woyke T."/>
        </authorList>
    </citation>
    <scope>NUCLEOTIDE SEQUENCE [LARGE SCALE GENOMIC DNA]</scope>
    <source>
        <strain evidence="1">ME</strain>
    </source>
</reference>
<accession>D5VRH6</accession>
<dbReference type="HOGENOM" id="CLU_212436_0_0_2"/>
<dbReference type="GeneID" id="60552803"/>
<dbReference type="RefSeq" id="WP_013099925.1">
    <property type="nucleotide sequence ID" value="NC_014122.1"/>
</dbReference>
<dbReference type="OrthoDB" id="102288at2157"/>
<dbReference type="AlphaFoldDB" id="D5VRH6"/>
<gene>
    <name evidence="1" type="ordered locus">Metin_0509</name>
</gene>
<protein>
    <submittedName>
        <fullName evidence="1">Uncharacterized protein</fullName>
    </submittedName>
</protein>
<evidence type="ECO:0000313" key="2">
    <source>
        <dbReference type="Proteomes" id="UP000002061"/>
    </source>
</evidence>
<sequence length="47" mass="5481">MIKIELTTLNKYVKTIKCSCGHEFKAVGKRFICPKCKRLLSYEKDKS</sequence>
<keyword evidence="2" id="KW-1185">Reference proteome</keyword>
<evidence type="ECO:0000313" key="1">
    <source>
        <dbReference type="EMBL" id="ADG13179.1"/>
    </source>
</evidence>
<dbReference type="KEGG" id="mif:Metin_0509"/>
<dbReference type="Proteomes" id="UP000002061">
    <property type="component" value="Chromosome"/>
</dbReference>
<proteinExistence type="predicted"/>